<dbReference type="Proteomes" id="UP000002931">
    <property type="component" value="Unassembled WGS sequence"/>
</dbReference>
<reference evidence="3 4" key="1">
    <citation type="journal article" date="2010" name="J. Bacteriol.">
        <title>Genome sequences of Pelagibaca bermudensis HTCC2601T and Maritimibacter alkaliphilus HTCC2654T, the type strains of two marine Roseobacter genera.</title>
        <authorList>
            <person name="Thrash J.C."/>
            <person name="Cho J.C."/>
            <person name="Ferriera S."/>
            <person name="Johnson J."/>
            <person name="Vergin K.L."/>
            <person name="Giovannoni S.J."/>
        </authorList>
    </citation>
    <scope>NUCLEOTIDE SEQUENCE [LARGE SCALE GENOMIC DNA]</scope>
    <source>
        <strain evidence="3 4">HTCC2654</strain>
    </source>
</reference>
<proteinExistence type="predicted"/>
<dbReference type="EMBL" id="AAMT01000018">
    <property type="protein sequence ID" value="EAQ11181.1"/>
    <property type="molecule type" value="Genomic_DNA"/>
</dbReference>
<dbReference type="InterPro" id="IPR052723">
    <property type="entry name" value="Acyl-CoA_thioesterase_PaaI"/>
</dbReference>
<protein>
    <recommendedName>
        <fullName evidence="2">Thioesterase domain-containing protein</fullName>
    </recommendedName>
</protein>
<organism evidence="3 4">
    <name type="scientific">Maritimibacter alkaliphilus HTCC2654</name>
    <dbReference type="NCBI Taxonomy" id="314271"/>
    <lineage>
        <taxon>Bacteria</taxon>
        <taxon>Pseudomonadati</taxon>
        <taxon>Pseudomonadota</taxon>
        <taxon>Alphaproteobacteria</taxon>
        <taxon>Rhodobacterales</taxon>
        <taxon>Roseobacteraceae</taxon>
        <taxon>Maritimibacter</taxon>
    </lineage>
</organism>
<dbReference type="NCBIfam" id="TIGR00369">
    <property type="entry name" value="unchar_dom_1"/>
    <property type="match status" value="1"/>
</dbReference>
<dbReference type="InterPro" id="IPR006683">
    <property type="entry name" value="Thioestr_dom"/>
</dbReference>
<evidence type="ECO:0000313" key="3">
    <source>
        <dbReference type="EMBL" id="EAQ11181.1"/>
    </source>
</evidence>
<dbReference type="SUPFAM" id="SSF54637">
    <property type="entry name" value="Thioesterase/thiol ester dehydrase-isomerase"/>
    <property type="match status" value="1"/>
</dbReference>
<dbReference type="HOGENOM" id="CLU_089876_5_1_5"/>
<dbReference type="STRING" id="314271.RB2654_21313"/>
<gene>
    <name evidence="3" type="ORF">RB2654_21313</name>
</gene>
<keyword evidence="1" id="KW-0378">Hydrolase</keyword>
<name>A3VKL0_9RHOB</name>
<dbReference type="InterPro" id="IPR003736">
    <property type="entry name" value="PAAI_dom"/>
</dbReference>
<dbReference type="PANTHER" id="PTHR42856">
    <property type="entry name" value="ACYL-COENZYME A THIOESTERASE PAAI"/>
    <property type="match status" value="1"/>
</dbReference>
<feature type="domain" description="Thioesterase" evidence="2">
    <location>
        <begin position="54"/>
        <end position="124"/>
    </location>
</feature>
<evidence type="ECO:0000313" key="4">
    <source>
        <dbReference type="Proteomes" id="UP000002931"/>
    </source>
</evidence>
<evidence type="ECO:0000259" key="2">
    <source>
        <dbReference type="Pfam" id="PF03061"/>
    </source>
</evidence>
<dbReference type="Gene3D" id="3.10.129.10">
    <property type="entry name" value="Hotdog Thioesterase"/>
    <property type="match status" value="1"/>
</dbReference>
<dbReference type="AlphaFoldDB" id="A3VKL0"/>
<dbReference type="PANTHER" id="PTHR42856:SF1">
    <property type="entry name" value="ACYL-COENZYME A THIOESTERASE PAAI"/>
    <property type="match status" value="1"/>
</dbReference>
<dbReference type="CDD" id="cd03443">
    <property type="entry name" value="PaaI_thioesterase"/>
    <property type="match status" value="1"/>
</dbReference>
<sequence length="149" mass="15771">MDFTPKDPDFEARVRASFARQPMMETLGATMTDVRPGTVTIVSTIPPGTLQQQGSTHAGLAFSIGDSAAGYAASSLLPTGNEIVTSEMKIHLLAPGRGERLVATGRVIRPGRRLTIVEADVWSEIAGARTLIAKLMGTMVPVPLVEPTT</sequence>
<dbReference type="eggNOG" id="COG2050">
    <property type="taxonomic scope" value="Bacteria"/>
</dbReference>
<dbReference type="OrthoDB" id="9806185at2"/>
<accession>A3VKL0</accession>
<dbReference type="GO" id="GO:0016289">
    <property type="term" value="F:acyl-CoA hydrolase activity"/>
    <property type="evidence" value="ECO:0007669"/>
    <property type="project" value="TreeGrafter"/>
</dbReference>
<dbReference type="Pfam" id="PF03061">
    <property type="entry name" value="4HBT"/>
    <property type="match status" value="1"/>
</dbReference>
<keyword evidence="4" id="KW-1185">Reference proteome</keyword>
<comment type="caution">
    <text evidence="3">The sequence shown here is derived from an EMBL/GenBank/DDBJ whole genome shotgun (WGS) entry which is preliminary data.</text>
</comment>
<dbReference type="InterPro" id="IPR029069">
    <property type="entry name" value="HotDog_dom_sf"/>
</dbReference>
<dbReference type="RefSeq" id="WP_008335350.1">
    <property type="nucleotide sequence ID" value="NZ_CH902578.1"/>
</dbReference>
<evidence type="ECO:0000256" key="1">
    <source>
        <dbReference type="ARBA" id="ARBA00022801"/>
    </source>
</evidence>